<keyword evidence="4" id="KW-1185">Reference proteome</keyword>
<evidence type="ECO:0000256" key="2">
    <source>
        <dbReference type="SAM" id="MobiDB-lite"/>
    </source>
</evidence>
<sequence>MRGRRALVHLLALVCACNGRTVPEQTDGGGTTTTSTGADEPPATTTTGAPTTSSSSGAPTTGAPPVPQTCGNGVVEPGEVCLGTPVQIDATAVEYVWTADLDGDGRSDVLTGAGVWLQREDGLEAGAVPAIGPAFKIGEFDGDGHGDLVAYDSEARTLALSRGDGMGGFAAPIVTVVSKLNGILVVDVDADGRDEIVGQAPELDALRTYVAGDDGLFVPLAIQPMSAWDSLRGSGDGDGDGFPDLLIGEFEETSIWWGQGDGSFVAAEELLPPQMYFKLADLEGDGTDELLFAFAYEWWDFANYSAGALWLVGAQAEWPRAEVELEDYAVEFLAGDMSNDGLGDVIVAHLGGPEEPVLEVLCSAPGRVLSRCARLALDVTPAELAALDVNGDGALDVVLAAGEAGLWVVPAEP</sequence>
<keyword evidence="1" id="KW-0732">Signal</keyword>
<dbReference type="PANTHER" id="PTHR44103:SF1">
    <property type="entry name" value="PROPROTEIN CONVERTASE P"/>
    <property type="match status" value="1"/>
</dbReference>
<dbReference type="Proteomes" id="UP001217838">
    <property type="component" value="Unassembled WGS sequence"/>
</dbReference>
<reference evidence="3 4" key="1">
    <citation type="submission" date="2022-11" db="EMBL/GenBank/DDBJ databases">
        <title>Minimal conservation of predation-associated metabolite biosynthetic gene clusters underscores biosynthetic potential of Myxococcota including descriptions for ten novel species: Archangium lansinium sp. nov., Myxococcus landrumus sp. nov., Nannocystis bai.</title>
        <authorList>
            <person name="Ahearne A."/>
            <person name="Stevens C."/>
            <person name="Dowd S."/>
        </authorList>
    </citation>
    <scope>NUCLEOTIDE SEQUENCE [LARGE SCALE GENOMIC DNA]</scope>
    <source>
        <strain evidence="3 4">NCELM</strain>
    </source>
</reference>
<dbReference type="InterPro" id="IPR013517">
    <property type="entry name" value="FG-GAP"/>
</dbReference>
<dbReference type="Gene3D" id="2.130.10.130">
    <property type="entry name" value="Integrin alpha, N-terminal"/>
    <property type="match status" value="1"/>
</dbReference>
<dbReference type="PANTHER" id="PTHR44103">
    <property type="entry name" value="PROPROTEIN CONVERTASE P"/>
    <property type="match status" value="1"/>
</dbReference>
<proteinExistence type="predicted"/>
<feature type="region of interest" description="Disordered" evidence="2">
    <location>
        <begin position="21"/>
        <end position="71"/>
    </location>
</feature>
<comment type="caution">
    <text evidence="3">The sequence shown here is derived from an EMBL/GenBank/DDBJ whole genome shotgun (WGS) entry which is preliminary data.</text>
</comment>
<dbReference type="RefSeq" id="WP_272009731.1">
    <property type="nucleotide sequence ID" value="NZ_JAQNDN010000027.1"/>
</dbReference>
<gene>
    <name evidence="3" type="ORF">POL58_45275</name>
</gene>
<dbReference type="EMBL" id="JAQNDN010000027">
    <property type="protein sequence ID" value="MDC0675040.1"/>
    <property type="molecule type" value="Genomic_DNA"/>
</dbReference>
<dbReference type="Pfam" id="PF13517">
    <property type="entry name" value="FG-GAP_3"/>
    <property type="match status" value="2"/>
</dbReference>
<dbReference type="SUPFAM" id="SSF69318">
    <property type="entry name" value="Integrin alpha N-terminal domain"/>
    <property type="match status" value="2"/>
</dbReference>
<dbReference type="InterPro" id="IPR028994">
    <property type="entry name" value="Integrin_alpha_N"/>
</dbReference>
<evidence type="ECO:0000313" key="4">
    <source>
        <dbReference type="Proteomes" id="UP001217838"/>
    </source>
</evidence>
<evidence type="ECO:0000313" key="3">
    <source>
        <dbReference type="EMBL" id="MDC0675040.1"/>
    </source>
</evidence>
<accession>A0ABT5BN88</accession>
<name>A0ABT5BN88_9BACT</name>
<protein>
    <submittedName>
        <fullName evidence="3">VCBS repeat-containing protein</fullName>
    </submittedName>
</protein>
<dbReference type="PROSITE" id="PS51257">
    <property type="entry name" value="PROKAR_LIPOPROTEIN"/>
    <property type="match status" value="1"/>
</dbReference>
<feature type="compositionally biased region" description="Low complexity" evidence="2">
    <location>
        <begin position="32"/>
        <end position="61"/>
    </location>
</feature>
<evidence type="ECO:0000256" key="1">
    <source>
        <dbReference type="ARBA" id="ARBA00022729"/>
    </source>
</evidence>
<organism evidence="3 4">
    <name type="scientific">Nannocystis radixulma</name>
    <dbReference type="NCBI Taxonomy" id="2995305"/>
    <lineage>
        <taxon>Bacteria</taxon>
        <taxon>Pseudomonadati</taxon>
        <taxon>Myxococcota</taxon>
        <taxon>Polyangia</taxon>
        <taxon>Nannocystales</taxon>
        <taxon>Nannocystaceae</taxon>
        <taxon>Nannocystis</taxon>
    </lineage>
</organism>